<keyword evidence="2" id="KW-0732">Signal</keyword>
<evidence type="ECO:0000256" key="1">
    <source>
        <dbReference type="SAM" id="MobiDB-lite"/>
    </source>
</evidence>
<feature type="compositionally biased region" description="Low complexity" evidence="1">
    <location>
        <begin position="23"/>
        <end position="33"/>
    </location>
</feature>
<dbReference type="EMBL" id="BMHC01000040">
    <property type="protein sequence ID" value="GGI34179.1"/>
    <property type="molecule type" value="Genomic_DNA"/>
</dbReference>
<gene>
    <name evidence="3" type="ORF">GCM10010987_78110</name>
</gene>
<dbReference type="AlphaFoldDB" id="A0AA87WGR7"/>
<dbReference type="Proteomes" id="UP000625079">
    <property type="component" value="Unassembled WGS sequence"/>
</dbReference>
<feature type="region of interest" description="Disordered" evidence="1">
    <location>
        <begin position="17"/>
        <end position="51"/>
    </location>
</feature>
<reference evidence="3" key="2">
    <citation type="submission" date="2022-12" db="EMBL/GenBank/DDBJ databases">
        <authorList>
            <person name="Sun Q."/>
            <person name="Zhou Y."/>
        </authorList>
    </citation>
    <scope>NUCLEOTIDE SEQUENCE</scope>
    <source>
        <strain evidence="3">CGMCC 1.15034</strain>
    </source>
</reference>
<feature type="chain" id="PRO_5041735515" evidence="2">
    <location>
        <begin position="21"/>
        <end position="80"/>
    </location>
</feature>
<comment type="caution">
    <text evidence="3">The sequence shown here is derived from an EMBL/GenBank/DDBJ whole genome shotgun (WGS) entry which is preliminary data.</text>
</comment>
<evidence type="ECO:0000256" key="2">
    <source>
        <dbReference type="SAM" id="SignalP"/>
    </source>
</evidence>
<name>A0AA87WGR7_9BRAD</name>
<organism evidence="3 4">
    <name type="scientific">Bradyrhizobium guangdongense</name>
    <dbReference type="NCBI Taxonomy" id="1325090"/>
    <lineage>
        <taxon>Bacteria</taxon>
        <taxon>Pseudomonadati</taxon>
        <taxon>Pseudomonadota</taxon>
        <taxon>Alphaproteobacteria</taxon>
        <taxon>Hyphomicrobiales</taxon>
        <taxon>Nitrobacteraceae</taxon>
        <taxon>Bradyrhizobium</taxon>
    </lineage>
</organism>
<proteinExistence type="predicted"/>
<evidence type="ECO:0000313" key="3">
    <source>
        <dbReference type="EMBL" id="GGI34179.1"/>
    </source>
</evidence>
<protein>
    <submittedName>
        <fullName evidence="3">Uncharacterized protein</fullName>
    </submittedName>
</protein>
<accession>A0AA87WGR7</accession>
<reference evidence="3" key="1">
    <citation type="journal article" date="2014" name="Int. J. Syst. Evol. Microbiol.">
        <title>Complete genome sequence of Corynebacterium casei LMG S-19264T (=DSM 44701T), isolated from a smear-ripened cheese.</title>
        <authorList>
            <consortium name="US DOE Joint Genome Institute (JGI-PGF)"/>
            <person name="Walter F."/>
            <person name="Albersmeier A."/>
            <person name="Kalinowski J."/>
            <person name="Ruckert C."/>
        </authorList>
    </citation>
    <scope>NUCLEOTIDE SEQUENCE</scope>
    <source>
        <strain evidence="3">CGMCC 1.15034</strain>
    </source>
</reference>
<evidence type="ECO:0000313" key="4">
    <source>
        <dbReference type="Proteomes" id="UP000625079"/>
    </source>
</evidence>
<feature type="signal peptide" evidence="2">
    <location>
        <begin position="1"/>
        <end position="20"/>
    </location>
</feature>
<sequence length="80" mass="8695">MKRALLTTAALLLLVGTASARTQEGPPEGAQEPPARETPWDPDDPGAACRRVPVPCSEEERIKHPGRLICGHQRRGNCRT</sequence>